<dbReference type="EMBL" id="ASHM01051161">
    <property type="protein sequence ID" value="PNX86428.1"/>
    <property type="molecule type" value="Genomic_DNA"/>
</dbReference>
<proteinExistence type="predicted"/>
<comment type="caution">
    <text evidence="1">The sequence shown here is derived from an EMBL/GenBank/DDBJ whole genome shotgun (WGS) entry which is preliminary data.</text>
</comment>
<evidence type="ECO:0000313" key="2">
    <source>
        <dbReference type="Proteomes" id="UP000236291"/>
    </source>
</evidence>
<dbReference type="Proteomes" id="UP000236291">
    <property type="component" value="Unassembled WGS sequence"/>
</dbReference>
<reference evidence="1 2" key="1">
    <citation type="journal article" date="2014" name="Am. J. Bot.">
        <title>Genome assembly and annotation for red clover (Trifolium pratense; Fabaceae).</title>
        <authorList>
            <person name="Istvanek J."/>
            <person name="Jaros M."/>
            <person name="Krenek A."/>
            <person name="Repkova J."/>
        </authorList>
    </citation>
    <scope>NUCLEOTIDE SEQUENCE [LARGE SCALE GENOMIC DNA]</scope>
    <source>
        <strain evidence="2">cv. Tatra</strain>
        <tissue evidence="1">Young leaves</tissue>
    </source>
</reference>
<name>A0A2K3M6L8_TRIPR</name>
<accession>A0A2K3M6L8</accession>
<reference evidence="1 2" key="2">
    <citation type="journal article" date="2017" name="Front. Plant Sci.">
        <title>Gene Classification and Mining of Molecular Markers Useful in Red Clover (Trifolium pratense) Breeding.</title>
        <authorList>
            <person name="Istvanek J."/>
            <person name="Dluhosova J."/>
            <person name="Dluhos P."/>
            <person name="Patkova L."/>
            <person name="Nedelnik J."/>
            <person name="Repkova J."/>
        </authorList>
    </citation>
    <scope>NUCLEOTIDE SEQUENCE [LARGE SCALE GENOMIC DNA]</scope>
    <source>
        <strain evidence="2">cv. Tatra</strain>
        <tissue evidence="1">Young leaves</tissue>
    </source>
</reference>
<sequence>SLLLLGKENCGNVFEMPLSAAKLSYTTNVNDWLSRMAVPVGAQ</sequence>
<evidence type="ECO:0000313" key="1">
    <source>
        <dbReference type="EMBL" id="PNX86428.1"/>
    </source>
</evidence>
<protein>
    <submittedName>
        <fullName evidence="1">Uncharacterized protein</fullName>
    </submittedName>
</protein>
<feature type="non-terminal residue" evidence="1">
    <location>
        <position position="1"/>
    </location>
</feature>
<dbReference type="AlphaFoldDB" id="A0A2K3M6L8"/>
<organism evidence="1 2">
    <name type="scientific">Trifolium pratense</name>
    <name type="common">Red clover</name>
    <dbReference type="NCBI Taxonomy" id="57577"/>
    <lineage>
        <taxon>Eukaryota</taxon>
        <taxon>Viridiplantae</taxon>
        <taxon>Streptophyta</taxon>
        <taxon>Embryophyta</taxon>
        <taxon>Tracheophyta</taxon>
        <taxon>Spermatophyta</taxon>
        <taxon>Magnoliopsida</taxon>
        <taxon>eudicotyledons</taxon>
        <taxon>Gunneridae</taxon>
        <taxon>Pentapetalae</taxon>
        <taxon>rosids</taxon>
        <taxon>fabids</taxon>
        <taxon>Fabales</taxon>
        <taxon>Fabaceae</taxon>
        <taxon>Papilionoideae</taxon>
        <taxon>50 kb inversion clade</taxon>
        <taxon>NPAAA clade</taxon>
        <taxon>Hologalegina</taxon>
        <taxon>IRL clade</taxon>
        <taxon>Trifolieae</taxon>
        <taxon>Trifolium</taxon>
    </lineage>
</organism>
<gene>
    <name evidence="1" type="ORF">L195_g042506</name>
</gene>